<evidence type="ECO:0000313" key="2">
    <source>
        <dbReference type="Proteomes" id="UP001139981"/>
    </source>
</evidence>
<dbReference type="EMBL" id="JANBVB010000504">
    <property type="protein sequence ID" value="KAJ2893734.1"/>
    <property type="molecule type" value="Genomic_DNA"/>
</dbReference>
<evidence type="ECO:0000313" key="1">
    <source>
        <dbReference type="EMBL" id="KAJ2893734.1"/>
    </source>
</evidence>
<organism evidence="1 2">
    <name type="scientific">Coemansia aciculifera</name>
    <dbReference type="NCBI Taxonomy" id="417176"/>
    <lineage>
        <taxon>Eukaryota</taxon>
        <taxon>Fungi</taxon>
        <taxon>Fungi incertae sedis</taxon>
        <taxon>Zoopagomycota</taxon>
        <taxon>Kickxellomycotina</taxon>
        <taxon>Kickxellomycetes</taxon>
        <taxon>Kickxellales</taxon>
        <taxon>Kickxellaceae</taxon>
        <taxon>Coemansia</taxon>
    </lineage>
</organism>
<keyword evidence="2" id="KW-1185">Reference proteome</keyword>
<sequence length="778" mass="85189">MFEKSLTDLIQGLRANKRNEADYIQKSLEEIQSEIQQSDMHCKSTAIDKLNYLHMLGYDTNWANFNAVEVMASPRFGEKRKGYLAAAQSFHQETDVLMLATNLIRKDLASANAMEVSVALDGLAQVATPELATDLFDDAMAVLGHSRPFIRKKALVCLYRLVLKHPEGLHALAPLLRERLDDPDPSVVSSAVSVICELARTNPRNYLPLAPKLYQLMNSSTNNWMLIKIVKLFASLTPIEPRLAKKLHGPLSQLICSTSAMSLLYECIHTAVVGDIIGVPLPVTDSVGREIDFAELCARKLVLFYESADHNLRYVGLVTLAQLQARRPELVVNQYETVLKCLDDADLSIRMRALSVISGMATRRTLDRTVKKLMSQLILSNTIKLQPSSSLPSTSNTEYSGKYNSETADSDLFALATSATGASLISARGSIVQSRQLAVAGGPGPADSPEYRLLVVEAIVDMCARQSYANLSNFEWYVAVLVDLVYTAGVDVGQLLGERLLDVTVRVRQVREFSVRLMRQLLSDCQLVSRASAGGSAAKVLCTAAYIMGEYCPLLPASSEDVAMLLPSCLSSLDGEQQATFVQAAIKAYTNWLRDVAGYWNTEVWELVRAVTASTMAQLSDLLATRTGGDDDGAASEFATELPLQVSSRLRHFVEITKAVSVATSNPSDNAPQLCLELHELFTAYELNPVSIAAQSKVPLPEGLDLDSPIGGPIPDTEHIVFPPPPPVSVHSESRRRGSQSSGGRRQRKGHKNEAFYLDDGRDSHRLADLPDVDDIPV</sequence>
<comment type="caution">
    <text evidence="1">The sequence shown here is derived from an EMBL/GenBank/DDBJ whole genome shotgun (WGS) entry which is preliminary data.</text>
</comment>
<accession>A0ACC1M494</accession>
<proteinExistence type="predicted"/>
<feature type="non-terminal residue" evidence="1">
    <location>
        <position position="778"/>
    </location>
</feature>
<name>A0ACC1M494_9FUNG</name>
<protein>
    <submittedName>
        <fullName evidence="1">AP-3 complex subunit delta</fullName>
    </submittedName>
</protein>
<reference evidence="1" key="1">
    <citation type="submission" date="2022-07" db="EMBL/GenBank/DDBJ databases">
        <title>Phylogenomic reconstructions and comparative analyses of Kickxellomycotina fungi.</title>
        <authorList>
            <person name="Reynolds N.K."/>
            <person name="Stajich J.E."/>
            <person name="Barry K."/>
            <person name="Grigoriev I.V."/>
            <person name="Crous P."/>
            <person name="Smith M.E."/>
        </authorList>
    </citation>
    <scope>NUCLEOTIDE SEQUENCE</scope>
    <source>
        <strain evidence="1">CBS 190363</strain>
    </source>
</reference>
<gene>
    <name evidence="1" type="primary">APL5</name>
    <name evidence="1" type="ORF">IWW38_002783</name>
</gene>
<dbReference type="Proteomes" id="UP001139981">
    <property type="component" value="Unassembled WGS sequence"/>
</dbReference>